<organism evidence="1 2">
    <name type="scientific">Citrobacter freundii</name>
    <dbReference type="NCBI Taxonomy" id="546"/>
    <lineage>
        <taxon>Bacteria</taxon>
        <taxon>Pseudomonadati</taxon>
        <taxon>Pseudomonadota</taxon>
        <taxon>Gammaproteobacteria</taxon>
        <taxon>Enterobacterales</taxon>
        <taxon>Enterobacteriaceae</taxon>
        <taxon>Citrobacter</taxon>
        <taxon>Citrobacter freundii complex</taxon>
    </lineage>
</organism>
<keyword evidence="2" id="KW-1185">Reference proteome</keyword>
<reference evidence="1" key="1">
    <citation type="submission" date="2022-12" db="EMBL/GenBank/DDBJ databases">
        <title>2953647.</title>
        <authorList>
            <person name="Hergert J."/>
            <person name="Casey R."/>
            <person name="Wagner J."/>
            <person name="Young E.L."/>
            <person name="Oakeson K.F."/>
        </authorList>
    </citation>
    <scope>NUCLEOTIDE SEQUENCE</scope>
    <source>
        <strain evidence="1">2953647</strain>
        <plasmid evidence="1">unnamed5</plasmid>
    </source>
</reference>
<sequence length="216" mass="23839">MSVFTLDGNEIDQNNIDLALFTLTGFTPINTNGVTVWERGSERYWTPPDTQIEDADSISEHLNAKVMVPSQDASFAQRLLRLVPMVVNPIVLIEGRLVGGWQVENNPEPSTGDIMTNGHQSHSYQDTVLPMAIAMVFLQVQGLGQQAWVYIGEHDAAQPELHYVVPHPRTLALLESTPAFIRAPELDKFAVVGPSPDLIQEAFTTAKLKQAARVPE</sequence>
<geneLocation type="plasmid" evidence="1 2">
    <name>unnamed5</name>
</geneLocation>
<dbReference type="RefSeq" id="WP_269521608.1">
    <property type="nucleotide sequence ID" value="NZ_CP114569.1"/>
</dbReference>
<keyword evidence="1" id="KW-0614">Plasmid</keyword>
<dbReference type="Proteomes" id="UP001164536">
    <property type="component" value="Plasmid unnamed5"/>
</dbReference>
<evidence type="ECO:0000313" key="2">
    <source>
        <dbReference type="Proteomes" id="UP001164536"/>
    </source>
</evidence>
<accession>A0ABY7L895</accession>
<name>A0ABY7L895_CITFR</name>
<dbReference type="EMBL" id="CP114569">
    <property type="protein sequence ID" value="WAZ60742.1"/>
    <property type="molecule type" value="Genomic_DNA"/>
</dbReference>
<evidence type="ECO:0000313" key="1">
    <source>
        <dbReference type="EMBL" id="WAZ60742.1"/>
    </source>
</evidence>
<protein>
    <submittedName>
        <fullName evidence="1">Uncharacterized protein</fullName>
    </submittedName>
</protein>
<proteinExistence type="predicted"/>
<gene>
    <name evidence="1" type="ORF">O4000_28955</name>
</gene>